<dbReference type="NCBIfam" id="NF005559">
    <property type="entry name" value="PRK07231.1"/>
    <property type="match status" value="1"/>
</dbReference>
<dbReference type="Gene3D" id="3.40.50.720">
    <property type="entry name" value="NAD(P)-binding Rossmann-like Domain"/>
    <property type="match status" value="1"/>
</dbReference>
<evidence type="ECO:0000313" key="4">
    <source>
        <dbReference type="Proteomes" id="UP000054893"/>
    </source>
</evidence>
<name>A0A158GD81_CABSO</name>
<proteinExistence type="inferred from homology"/>
<dbReference type="InterPro" id="IPR057326">
    <property type="entry name" value="KR_dom"/>
</dbReference>
<dbReference type="PRINTS" id="PR00081">
    <property type="entry name" value="GDHRDH"/>
</dbReference>
<evidence type="ECO:0000259" key="2">
    <source>
        <dbReference type="SMART" id="SM00822"/>
    </source>
</evidence>
<dbReference type="PROSITE" id="PS00061">
    <property type="entry name" value="ADH_SHORT"/>
    <property type="match status" value="1"/>
</dbReference>
<dbReference type="PANTHER" id="PTHR42760:SF135">
    <property type="entry name" value="BLL7886 PROTEIN"/>
    <property type="match status" value="1"/>
</dbReference>
<dbReference type="GO" id="GO:0030497">
    <property type="term" value="P:fatty acid elongation"/>
    <property type="evidence" value="ECO:0007669"/>
    <property type="project" value="TreeGrafter"/>
</dbReference>
<dbReference type="PRINTS" id="PR00080">
    <property type="entry name" value="SDRFAMILY"/>
</dbReference>
<dbReference type="Pfam" id="PF13561">
    <property type="entry name" value="adh_short_C2"/>
    <property type="match status" value="1"/>
</dbReference>
<dbReference type="InterPro" id="IPR036291">
    <property type="entry name" value="NAD(P)-bd_dom_sf"/>
</dbReference>
<evidence type="ECO:0000313" key="3">
    <source>
        <dbReference type="EMBL" id="SAL30088.1"/>
    </source>
</evidence>
<comment type="similarity">
    <text evidence="1">Belongs to the short-chain dehydrogenases/reductases (SDR) family.</text>
</comment>
<evidence type="ECO:0000256" key="1">
    <source>
        <dbReference type="ARBA" id="ARBA00006484"/>
    </source>
</evidence>
<dbReference type="SUPFAM" id="SSF51735">
    <property type="entry name" value="NAD(P)-binding Rossmann-fold domains"/>
    <property type="match status" value="1"/>
</dbReference>
<organism evidence="3 4">
    <name type="scientific">Caballeronia sordidicola</name>
    <name type="common">Burkholderia sordidicola</name>
    <dbReference type="NCBI Taxonomy" id="196367"/>
    <lineage>
        <taxon>Bacteria</taxon>
        <taxon>Pseudomonadati</taxon>
        <taxon>Pseudomonadota</taxon>
        <taxon>Betaproteobacteria</taxon>
        <taxon>Burkholderiales</taxon>
        <taxon>Burkholderiaceae</taxon>
        <taxon>Caballeronia</taxon>
    </lineage>
</organism>
<dbReference type="EMBL" id="FCOC02000006">
    <property type="protein sequence ID" value="SAL30088.1"/>
    <property type="molecule type" value="Genomic_DNA"/>
</dbReference>
<gene>
    <name evidence="3" type="ORF">AWB64_02629</name>
</gene>
<dbReference type="RefSeq" id="WP_060819458.1">
    <property type="nucleotide sequence ID" value="NZ_FCOC02000006.1"/>
</dbReference>
<dbReference type="AlphaFoldDB" id="A0A158GD81"/>
<reference evidence="3 4" key="1">
    <citation type="submission" date="2016-01" db="EMBL/GenBank/DDBJ databases">
        <authorList>
            <person name="Oliw E.H."/>
        </authorList>
    </citation>
    <scope>NUCLEOTIDE SEQUENCE [LARGE SCALE GENOMIC DNA]</scope>
    <source>
        <strain evidence="3">LMG 22029</strain>
    </source>
</reference>
<dbReference type="SMART" id="SM00822">
    <property type="entry name" value="PKS_KR"/>
    <property type="match status" value="1"/>
</dbReference>
<dbReference type="GO" id="GO:0016616">
    <property type="term" value="F:oxidoreductase activity, acting on the CH-OH group of donors, NAD or NADP as acceptor"/>
    <property type="evidence" value="ECO:0007669"/>
    <property type="project" value="UniProtKB-ARBA"/>
</dbReference>
<feature type="domain" description="Ketoreductase" evidence="2">
    <location>
        <begin position="6"/>
        <end position="186"/>
    </location>
</feature>
<dbReference type="Proteomes" id="UP000054893">
    <property type="component" value="Unassembled WGS sequence"/>
</dbReference>
<dbReference type="InterPro" id="IPR020904">
    <property type="entry name" value="Sc_DH/Rdtase_CS"/>
</dbReference>
<dbReference type="PANTHER" id="PTHR42760">
    <property type="entry name" value="SHORT-CHAIN DEHYDROGENASES/REDUCTASES FAMILY MEMBER"/>
    <property type="match status" value="1"/>
</dbReference>
<dbReference type="OrthoDB" id="9806974at2"/>
<accession>A0A158GD81</accession>
<sequence length="249" mass="25858">MLLKDKVAIVTGCASMKGIGFATAKLFSAHGARVAMIDLNEDAAGTAAAMIGKQHRGFACDVRDAARCEQVVEEILEMFGAVDILVNNAGISQPDRLMDSTMNDYNLVMDVSARGTFNMSRAIVPHFRTRKSGAIVCMGSLAAQRGGGVLGGPHYAAAKGAVQALAKSMARELAPDGIRANAIAPGLIDTELLLGKITDEGKQAVAASTPLGRLGTAQDVANVCLFLASDLSGYVTGVVLDVNGGYHIH</sequence>
<dbReference type="FunFam" id="3.40.50.720:FF:000084">
    <property type="entry name" value="Short-chain dehydrogenase reductase"/>
    <property type="match status" value="1"/>
</dbReference>
<protein>
    <submittedName>
        <fullName evidence="3">Short-chain dehydrogenase/reductase SDR</fullName>
    </submittedName>
</protein>
<dbReference type="CDD" id="cd05233">
    <property type="entry name" value="SDR_c"/>
    <property type="match status" value="1"/>
</dbReference>
<dbReference type="InterPro" id="IPR002347">
    <property type="entry name" value="SDR_fam"/>
</dbReference>